<dbReference type="Proteomes" id="UP000803844">
    <property type="component" value="Unassembled WGS sequence"/>
</dbReference>
<dbReference type="InterPro" id="IPR018200">
    <property type="entry name" value="USP_CS"/>
</dbReference>
<keyword evidence="5" id="KW-0833">Ubl conjugation pathway</keyword>
<evidence type="ECO:0000259" key="9">
    <source>
        <dbReference type="PROSITE" id="PS50235"/>
    </source>
</evidence>
<evidence type="ECO:0000256" key="4">
    <source>
        <dbReference type="ARBA" id="ARBA00022670"/>
    </source>
</evidence>
<evidence type="ECO:0000313" key="11">
    <source>
        <dbReference type="Proteomes" id="UP000803844"/>
    </source>
</evidence>
<keyword evidence="7" id="KW-0788">Thiol protease</keyword>
<feature type="compositionally biased region" description="Polar residues" evidence="8">
    <location>
        <begin position="67"/>
        <end position="81"/>
    </location>
</feature>
<dbReference type="GO" id="GO:0016579">
    <property type="term" value="P:protein deubiquitination"/>
    <property type="evidence" value="ECO:0007669"/>
    <property type="project" value="InterPro"/>
</dbReference>
<comment type="catalytic activity">
    <reaction evidence="1">
        <text>Thiol-dependent hydrolysis of ester, thioester, amide, peptide and isopeptide bonds formed by the C-terminal Gly of ubiquitin (a 76-residue protein attached to proteins as an intracellular targeting signal).</text>
        <dbReference type="EC" id="3.4.19.12"/>
    </reaction>
</comment>
<evidence type="ECO:0000256" key="2">
    <source>
        <dbReference type="ARBA" id="ARBA00009085"/>
    </source>
</evidence>
<organism evidence="10 11">
    <name type="scientific">Cryphonectria parasitica (strain ATCC 38755 / EP155)</name>
    <dbReference type="NCBI Taxonomy" id="660469"/>
    <lineage>
        <taxon>Eukaryota</taxon>
        <taxon>Fungi</taxon>
        <taxon>Dikarya</taxon>
        <taxon>Ascomycota</taxon>
        <taxon>Pezizomycotina</taxon>
        <taxon>Sordariomycetes</taxon>
        <taxon>Sordariomycetidae</taxon>
        <taxon>Diaporthales</taxon>
        <taxon>Cryphonectriaceae</taxon>
        <taxon>Cryphonectria-Endothia species complex</taxon>
        <taxon>Cryphonectria</taxon>
    </lineage>
</organism>
<dbReference type="PANTHER" id="PTHR21646:SF24">
    <property type="entry name" value="UBIQUITIN CARBOXYL-TERMINAL HYDROLASE"/>
    <property type="match status" value="1"/>
</dbReference>
<dbReference type="SUPFAM" id="SSF54001">
    <property type="entry name" value="Cysteine proteinases"/>
    <property type="match status" value="1"/>
</dbReference>
<feature type="region of interest" description="Disordered" evidence="8">
    <location>
        <begin position="606"/>
        <end position="635"/>
    </location>
</feature>
<keyword evidence="6" id="KW-0378">Hydrolase</keyword>
<dbReference type="InterPro" id="IPR038765">
    <property type="entry name" value="Papain-like_cys_pep_sf"/>
</dbReference>
<feature type="compositionally biased region" description="Polar residues" evidence="8">
    <location>
        <begin position="138"/>
        <end position="159"/>
    </location>
</feature>
<protein>
    <recommendedName>
        <fullName evidence="3">ubiquitinyl hydrolase 1</fullName>
        <ecNumber evidence="3">3.4.19.12</ecNumber>
    </recommendedName>
</protein>
<evidence type="ECO:0000256" key="1">
    <source>
        <dbReference type="ARBA" id="ARBA00000707"/>
    </source>
</evidence>
<feature type="region of interest" description="Disordered" evidence="8">
    <location>
        <begin position="1"/>
        <end position="161"/>
    </location>
</feature>
<reference evidence="10" key="1">
    <citation type="journal article" date="2020" name="Phytopathology">
        <title>Genome sequence of the chestnut blight fungus Cryphonectria parasitica EP155: A fundamental resource for an archetypical invasive plant pathogen.</title>
        <authorList>
            <person name="Crouch J.A."/>
            <person name="Dawe A."/>
            <person name="Aerts A."/>
            <person name="Barry K."/>
            <person name="Churchill A.C.L."/>
            <person name="Grimwood J."/>
            <person name="Hillman B."/>
            <person name="Milgroom M.G."/>
            <person name="Pangilinan J."/>
            <person name="Smith M."/>
            <person name="Salamov A."/>
            <person name="Schmutz J."/>
            <person name="Yadav J."/>
            <person name="Grigoriev I.V."/>
            <person name="Nuss D."/>
        </authorList>
    </citation>
    <scope>NUCLEOTIDE SEQUENCE</scope>
    <source>
        <strain evidence="10">EP155</strain>
    </source>
</reference>
<evidence type="ECO:0000256" key="5">
    <source>
        <dbReference type="ARBA" id="ARBA00022786"/>
    </source>
</evidence>
<dbReference type="EMBL" id="MU032344">
    <property type="protein sequence ID" value="KAF3769958.1"/>
    <property type="molecule type" value="Genomic_DNA"/>
</dbReference>
<feature type="region of interest" description="Disordered" evidence="8">
    <location>
        <begin position="657"/>
        <end position="678"/>
    </location>
</feature>
<dbReference type="AlphaFoldDB" id="A0A9P4YBF1"/>
<feature type="compositionally biased region" description="Basic residues" evidence="8">
    <location>
        <begin position="800"/>
        <end position="820"/>
    </location>
</feature>
<dbReference type="InterPro" id="IPR050185">
    <property type="entry name" value="Ub_carboxyl-term_hydrolase"/>
</dbReference>
<keyword evidence="11" id="KW-1185">Reference proteome</keyword>
<evidence type="ECO:0000256" key="3">
    <source>
        <dbReference type="ARBA" id="ARBA00012759"/>
    </source>
</evidence>
<feature type="compositionally biased region" description="Low complexity" evidence="8">
    <location>
        <begin position="743"/>
        <end position="754"/>
    </location>
</feature>
<dbReference type="GeneID" id="63839566"/>
<evidence type="ECO:0000256" key="7">
    <source>
        <dbReference type="ARBA" id="ARBA00022807"/>
    </source>
</evidence>
<dbReference type="EC" id="3.4.19.12" evidence="3"/>
<keyword evidence="4" id="KW-0645">Protease</keyword>
<comment type="caution">
    <text evidence="10">The sequence shown here is derived from an EMBL/GenBank/DDBJ whole genome shotgun (WGS) entry which is preliminary data.</text>
</comment>
<accession>A0A9P4YBF1</accession>
<dbReference type="Pfam" id="PF00443">
    <property type="entry name" value="UCH"/>
    <property type="match status" value="1"/>
</dbReference>
<evidence type="ECO:0000313" key="10">
    <source>
        <dbReference type="EMBL" id="KAF3769958.1"/>
    </source>
</evidence>
<evidence type="ECO:0000256" key="6">
    <source>
        <dbReference type="ARBA" id="ARBA00022801"/>
    </source>
</evidence>
<dbReference type="PROSITE" id="PS00973">
    <property type="entry name" value="USP_2"/>
    <property type="match status" value="1"/>
</dbReference>
<dbReference type="PANTHER" id="PTHR21646">
    <property type="entry name" value="UBIQUITIN CARBOXYL-TERMINAL HYDROLASE"/>
    <property type="match status" value="1"/>
</dbReference>
<dbReference type="Gene3D" id="3.90.70.10">
    <property type="entry name" value="Cysteine proteinases"/>
    <property type="match status" value="2"/>
</dbReference>
<evidence type="ECO:0000256" key="8">
    <source>
        <dbReference type="SAM" id="MobiDB-lite"/>
    </source>
</evidence>
<feature type="region of interest" description="Disordered" evidence="8">
    <location>
        <begin position="713"/>
        <end position="849"/>
    </location>
</feature>
<dbReference type="CDD" id="cd02674">
    <property type="entry name" value="Peptidase_C19R"/>
    <property type="match status" value="1"/>
</dbReference>
<dbReference type="InterPro" id="IPR001394">
    <property type="entry name" value="Peptidase_C19_UCH"/>
</dbReference>
<sequence>MSRPEELPRSASPLKRRAGSAAPDDNQDATKDVDMLSLPAAAGGNQDAPIVDGPPVEGVEEAVQEGNIDSPQDDASITAQADGNEEDIPDLVGLDMDRASVEDTQPGSDIGESILLRDGSGGDYLSEKDPVGAAEVQKGQSSGDSRAQIENGSRAANTDETADLDSKMLDAAATNATANGPTKLSSILGTAVDSAIDGKGKGNRSGRNGPAPSSIGTRGRQARSGRTLGLTGLGNLGNTCYMNSALQCIRSVEELTKYFLTEEYAEELNYDNPLGHGGNVARAYAYLLGMIYKKDSPPSSVTPRNFKDTVGRYAPQFSGWSQQDTQEFLGFLLDGLQEDLSRVKKKPYIEKPDSTDDMVGNQEKIRELAERVWAIHKARDDSVIGDLFTGLYKSTLVCPTCAKISITFEPFTNLTLPLPLQSFWTRKVKYFPLNDRPVHVLVELDKTANIRALKEFLSLRVGVPVERLIGGEEYKDKFFKIYDDGQQVSDEIQKDDAPAFYELESPPTNIPKKKKSHKYSSLLNTHDDLPPADDPLAEQMAQNMVVTVLHRLNPRSNRSNSVLSGRFQEHVSPPHFITLNPEEARDEDRIRRKILEKVATFTTRSPLSYLNGGEPADASDPEPSLINSSDAGSDGKVVAKSVEGEDDIVDVSMQDVAQTPSAQHDADRSSSTLKKFNTQRPEWVDPKVYLDGQLQSLFDLSFFSESSAIPSGWSSFGSSSDKLFPRLESRKPRPPTPSDEDMPSPSGSGTASEESSTDETPDIAPAPEVSTRMLEESSDDETFPEVTELPVRNPRLGLKGGKKKGYKTYSKKNNNKRFNKQQHQQNARRGYRQQNHSTGLFDDEDPEWGSKADGGPLVRLGEGIVVDWNPDLWDQVFGPDPNSDDIRPEKAATFLPGSIETLKDEQLEAKVYARRARSNKGISLDDCLAEFEKEEILSEDDKWYCPKCKEFCRAAKKFDLWHTPDILIVHLKRFSSANHRRDKIDVTVDFPIEGLDISSRVLKKDDGKEEVYDLIAIDDHMGGLGGGHYTAFAKNFENGAWYKYDDSTVSQVRDTSRMITSHAYLLFYRRRSDGPLGGPKLEEACRQYARLFHDEADSDDDEAVSNAEEGT</sequence>
<dbReference type="PROSITE" id="PS50235">
    <property type="entry name" value="USP_3"/>
    <property type="match status" value="1"/>
</dbReference>
<dbReference type="InterPro" id="IPR028889">
    <property type="entry name" value="USP"/>
</dbReference>
<gene>
    <name evidence="10" type="ORF">M406DRAFT_348971</name>
</gene>
<dbReference type="RefSeq" id="XP_040780919.1">
    <property type="nucleotide sequence ID" value="XM_040922437.1"/>
</dbReference>
<dbReference type="PROSITE" id="PS00972">
    <property type="entry name" value="USP_1"/>
    <property type="match status" value="1"/>
</dbReference>
<feature type="compositionally biased region" description="Polar residues" evidence="8">
    <location>
        <begin position="669"/>
        <end position="678"/>
    </location>
</feature>
<dbReference type="GO" id="GO:0006508">
    <property type="term" value="P:proteolysis"/>
    <property type="evidence" value="ECO:0007669"/>
    <property type="project" value="UniProtKB-KW"/>
</dbReference>
<name>A0A9P4YBF1_CRYP1</name>
<dbReference type="GO" id="GO:0004843">
    <property type="term" value="F:cysteine-type deubiquitinase activity"/>
    <property type="evidence" value="ECO:0007669"/>
    <property type="project" value="UniProtKB-EC"/>
</dbReference>
<feature type="domain" description="USP" evidence="9">
    <location>
        <begin position="231"/>
        <end position="1071"/>
    </location>
</feature>
<dbReference type="OrthoDB" id="952271at2759"/>
<proteinExistence type="inferred from homology"/>
<feature type="region of interest" description="Disordered" evidence="8">
    <location>
        <begin position="195"/>
        <end position="225"/>
    </location>
</feature>
<comment type="similarity">
    <text evidence="2">Belongs to the peptidase C19 family.</text>
</comment>